<dbReference type="PANTHER" id="PTHR36710">
    <property type="entry name" value="PECTINESTERASE INHIBITOR-LIKE"/>
    <property type="match status" value="1"/>
</dbReference>
<evidence type="ECO:0000313" key="5">
    <source>
        <dbReference type="Proteomes" id="UP000554482"/>
    </source>
</evidence>
<dbReference type="InterPro" id="IPR035513">
    <property type="entry name" value="Invertase/methylesterase_inhib"/>
</dbReference>
<reference evidence="4 5" key="1">
    <citation type="submission" date="2020-06" db="EMBL/GenBank/DDBJ databases">
        <title>Transcriptomic and genomic resources for Thalictrum thalictroides and T. hernandezii: Facilitating candidate gene discovery in an emerging model plant lineage.</title>
        <authorList>
            <person name="Arias T."/>
            <person name="Riano-Pachon D.M."/>
            <person name="Di Stilio V.S."/>
        </authorList>
    </citation>
    <scope>NUCLEOTIDE SEQUENCE [LARGE SCALE GENOMIC DNA]</scope>
    <source>
        <strain evidence="5">cv. WT478/WT964</strain>
        <tissue evidence="4">Leaves</tissue>
    </source>
</reference>
<dbReference type="Gene3D" id="1.20.140.40">
    <property type="entry name" value="Invertase/pectin methylesterase inhibitor family protein"/>
    <property type="match status" value="1"/>
</dbReference>
<keyword evidence="5" id="KW-1185">Reference proteome</keyword>
<dbReference type="AlphaFoldDB" id="A0A7J6V8G7"/>
<gene>
    <name evidence="4" type="ORF">FRX31_029445</name>
</gene>
<protein>
    <submittedName>
        <fullName evidence="4">Uncharacterized protein</fullName>
    </submittedName>
</protein>
<dbReference type="PANTHER" id="PTHR36710:SF18">
    <property type="entry name" value="PECTINESTERASE INHIBITOR 5-RELATED"/>
    <property type="match status" value="1"/>
</dbReference>
<dbReference type="InterPro" id="IPR052421">
    <property type="entry name" value="PCW_Enzyme_Inhibitor"/>
</dbReference>
<evidence type="ECO:0000313" key="4">
    <source>
        <dbReference type="EMBL" id="KAF5180968.1"/>
    </source>
</evidence>
<sequence length="90" mass="10285">MRETEIKIQEQLRSCLEYYAMLVSDTYHANESLENRDFVTMLVNGQAITARASRCEDVFKSSSNPSYLTDRNLKMAILGQMIATLSTKIE</sequence>
<evidence type="ECO:0000256" key="3">
    <source>
        <dbReference type="ARBA" id="ARBA00038471"/>
    </source>
</evidence>
<comment type="similarity">
    <text evidence="3">Belongs to the PMEI family.</text>
</comment>
<dbReference type="EMBL" id="JABWDY010036753">
    <property type="protein sequence ID" value="KAF5180968.1"/>
    <property type="molecule type" value="Genomic_DNA"/>
</dbReference>
<dbReference type="SUPFAM" id="SSF101148">
    <property type="entry name" value="Plant invertase/pectin methylesterase inhibitor"/>
    <property type="match status" value="1"/>
</dbReference>
<evidence type="ECO:0000256" key="1">
    <source>
        <dbReference type="ARBA" id="ARBA00022729"/>
    </source>
</evidence>
<name>A0A7J6V8G7_THATH</name>
<accession>A0A7J6V8G7</accession>
<keyword evidence="1" id="KW-0732">Signal</keyword>
<evidence type="ECO:0000256" key="2">
    <source>
        <dbReference type="ARBA" id="ARBA00023157"/>
    </source>
</evidence>
<organism evidence="4 5">
    <name type="scientific">Thalictrum thalictroides</name>
    <name type="common">Rue-anemone</name>
    <name type="synonym">Anemone thalictroides</name>
    <dbReference type="NCBI Taxonomy" id="46969"/>
    <lineage>
        <taxon>Eukaryota</taxon>
        <taxon>Viridiplantae</taxon>
        <taxon>Streptophyta</taxon>
        <taxon>Embryophyta</taxon>
        <taxon>Tracheophyta</taxon>
        <taxon>Spermatophyta</taxon>
        <taxon>Magnoliopsida</taxon>
        <taxon>Ranunculales</taxon>
        <taxon>Ranunculaceae</taxon>
        <taxon>Thalictroideae</taxon>
        <taxon>Thalictrum</taxon>
    </lineage>
</organism>
<comment type="caution">
    <text evidence="4">The sequence shown here is derived from an EMBL/GenBank/DDBJ whole genome shotgun (WGS) entry which is preliminary data.</text>
</comment>
<keyword evidence="2" id="KW-1015">Disulfide bond</keyword>
<proteinExistence type="inferred from homology"/>
<dbReference type="Proteomes" id="UP000554482">
    <property type="component" value="Unassembled WGS sequence"/>
</dbReference>